<sequence>MPSRVVRAVLAVYPHAVRNRYGDEIAEMLANSPRPVRDLADVAWCALADRREFLTVPRLRVRDLALVTLLAAPVVFTAAYFTVLLALMVLLNRGSGGRHEVVHLITNAVMLVPMAFLAFAWGRQLRRVRSVAALNVMVPVALASVFLALLTVAPNHDFYGLVTSSSRSDGVPGALAVLSWCVGLIALAVAMAALRKRGRHQVAFVVAVVGALAVLEVSTVLHVLSLLDAQDAPRQYALLWYPAAISGSEFDLGRGSGHLAGTVGSLSVVLSVCTVFALSLMGTISRSGSAARLATVVAPSTPGPARIAVEQG</sequence>
<feature type="transmembrane region" description="Helical" evidence="1">
    <location>
        <begin position="173"/>
        <end position="194"/>
    </location>
</feature>
<gene>
    <name evidence="2" type="ORF">GA0070604_6088</name>
</gene>
<protein>
    <submittedName>
        <fullName evidence="2">Uncharacterized protein</fullName>
    </submittedName>
</protein>
<dbReference type="EMBL" id="FMHY01000002">
    <property type="protein sequence ID" value="SCL67755.1"/>
    <property type="molecule type" value="Genomic_DNA"/>
</dbReference>
<feature type="transmembrane region" description="Helical" evidence="1">
    <location>
        <begin position="133"/>
        <end position="153"/>
    </location>
</feature>
<feature type="transmembrane region" description="Helical" evidence="1">
    <location>
        <begin position="101"/>
        <end position="121"/>
    </location>
</feature>
<dbReference type="RefSeq" id="WP_091126306.1">
    <property type="nucleotide sequence ID" value="NZ_FMHY01000002.1"/>
</dbReference>
<evidence type="ECO:0000313" key="3">
    <source>
        <dbReference type="Proteomes" id="UP000199696"/>
    </source>
</evidence>
<proteinExistence type="predicted"/>
<keyword evidence="1" id="KW-0472">Membrane</keyword>
<dbReference type="Proteomes" id="UP000199696">
    <property type="component" value="Unassembled WGS sequence"/>
</dbReference>
<keyword evidence="1" id="KW-1133">Transmembrane helix</keyword>
<dbReference type="STRING" id="227316.GA0070604_6088"/>
<feature type="transmembrane region" description="Helical" evidence="1">
    <location>
        <begin position="201"/>
        <end position="224"/>
    </location>
</feature>
<evidence type="ECO:0000256" key="1">
    <source>
        <dbReference type="SAM" id="Phobius"/>
    </source>
</evidence>
<evidence type="ECO:0000313" key="2">
    <source>
        <dbReference type="EMBL" id="SCL67755.1"/>
    </source>
</evidence>
<feature type="transmembrane region" description="Helical" evidence="1">
    <location>
        <begin position="64"/>
        <end position="89"/>
    </location>
</feature>
<accession>A0A1C6VNB0</accession>
<dbReference type="OrthoDB" id="3380912at2"/>
<organism evidence="2 3">
    <name type="scientific">Micromonospora eburnea</name>
    <dbReference type="NCBI Taxonomy" id="227316"/>
    <lineage>
        <taxon>Bacteria</taxon>
        <taxon>Bacillati</taxon>
        <taxon>Actinomycetota</taxon>
        <taxon>Actinomycetes</taxon>
        <taxon>Micromonosporales</taxon>
        <taxon>Micromonosporaceae</taxon>
        <taxon>Micromonospora</taxon>
    </lineage>
</organism>
<keyword evidence="1" id="KW-0812">Transmembrane</keyword>
<feature type="transmembrane region" description="Helical" evidence="1">
    <location>
        <begin position="259"/>
        <end position="282"/>
    </location>
</feature>
<name>A0A1C6VNB0_9ACTN</name>
<reference evidence="3" key="1">
    <citation type="submission" date="2016-06" db="EMBL/GenBank/DDBJ databases">
        <authorList>
            <person name="Varghese N."/>
            <person name="Submissions Spin"/>
        </authorList>
    </citation>
    <scope>NUCLEOTIDE SEQUENCE [LARGE SCALE GENOMIC DNA]</scope>
    <source>
        <strain evidence="3">DSM 44814</strain>
    </source>
</reference>
<keyword evidence="3" id="KW-1185">Reference proteome</keyword>
<dbReference type="AlphaFoldDB" id="A0A1C6VNB0"/>